<dbReference type="PANTHER" id="PTHR46481:SF10">
    <property type="entry name" value="ZINC FINGER BED DOMAIN-CONTAINING PROTEIN 39"/>
    <property type="match status" value="1"/>
</dbReference>
<organism evidence="6 7">
    <name type="scientific">Macrosiphum euphorbiae</name>
    <name type="common">potato aphid</name>
    <dbReference type="NCBI Taxonomy" id="13131"/>
    <lineage>
        <taxon>Eukaryota</taxon>
        <taxon>Metazoa</taxon>
        <taxon>Ecdysozoa</taxon>
        <taxon>Arthropoda</taxon>
        <taxon>Hexapoda</taxon>
        <taxon>Insecta</taxon>
        <taxon>Pterygota</taxon>
        <taxon>Neoptera</taxon>
        <taxon>Paraneoptera</taxon>
        <taxon>Hemiptera</taxon>
        <taxon>Sternorrhyncha</taxon>
        <taxon>Aphidomorpha</taxon>
        <taxon>Aphidoidea</taxon>
        <taxon>Aphididae</taxon>
        <taxon>Macrosiphini</taxon>
        <taxon>Macrosiphum</taxon>
    </lineage>
</organism>
<evidence type="ECO:0000313" key="7">
    <source>
        <dbReference type="Proteomes" id="UP001160148"/>
    </source>
</evidence>
<accession>A0AAV0WWB0</accession>
<evidence type="ECO:0000313" key="6">
    <source>
        <dbReference type="EMBL" id="CAI6359934.1"/>
    </source>
</evidence>
<evidence type="ECO:0000256" key="3">
    <source>
        <dbReference type="ARBA" id="ARBA00022771"/>
    </source>
</evidence>
<keyword evidence="4" id="KW-0862">Zinc</keyword>
<keyword evidence="3" id="KW-0863">Zinc-finger</keyword>
<dbReference type="EMBL" id="CARXXK010000002">
    <property type="protein sequence ID" value="CAI6359934.1"/>
    <property type="molecule type" value="Genomic_DNA"/>
</dbReference>
<keyword evidence="2" id="KW-0479">Metal-binding</keyword>
<comment type="caution">
    <text evidence="6">The sequence shown here is derived from an EMBL/GenBank/DDBJ whole genome shotgun (WGS) entry which is preliminary data.</text>
</comment>
<evidence type="ECO:0000256" key="5">
    <source>
        <dbReference type="ARBA" id="ARBA00023242"/>
    </source>
</evidence>
<evidence type="ECO:0000256" key="1">
    <source>
        <dbReference type="ARBA" id="ARBA00004123"/>
    </source>
</evidence>
<dbReference type="GO" id="GO:0008270">
    <property type="term" value="F:zinc ion binding"/>
    <property type="evidence" value="ECO:0007669"/>
    <property type="project" value="UniProtKB-KW"/>
</dbReference>
<keyword evidence="7" id="KW-1185">Reference proteome</keyword>
<gene>
    <name evidence="6" type="ORF">MEUPH1_LOCUS15293</name>
</gene>
<dbReference type="Proteomes" id="UP001160148">
    <property type="component" value="Unassembled WGS sequence"/>
</dbReference>
<dbReference type="SUPFAM" id="SSF53098">
    <property type="entry name" value="Ribonuclease H-like"/>
    <property type="match status" value="1"/>
</dbReference>
<evidence type="ECO:0000256" key="2">
    <source>
        <dbReference type="ARBA" id="ARBA00022723"/>
    </source>
</evidence>
<dbReference type="PANTHER" id="PTHR46481">
    <property type="entry name" value="ZINC FINGER BED DOMAIN-CONTAINING PROTEIN 4"/>
    <property type="match status" value="1"/>
</dbReference>
<comment type="subcellular location">
    <subcellularLocation>
        <location evidence="1">Nucleus</location>
    </subcellularLocation>
</comment>
<dbReference type="InterPro" id="IPR012337">
    <property type="entry name" value="RNaseH-like_sf"/>
</dbReference>
<evidence type="ECO:0000256" key="4">
    <source>
        <dbReference type="ARBA" id="ARBA00022833"/>
    </source>
</evidence>
<name>A0AAV0WWB0_9HEMI</name>
<sequence length="97" mass="10907">MTVHYFDSSKVALDSITIGLLELSTNHTSENISIWFEQLLTDWGKNKTQVFTVVTDNGSNILGAVKKTFTPENHLPCFAHTLNLVSERTMHNKLSTK</sequence>
<protein>
    <recommendedName>
        <fullName evidence="8">Transposase</fullName>
    </recommendedName>
</protein>
<keyword evidence="5" id="KW-0539">Nucleus</keyword>
<dbReference type="AlphaFoldDB" id="A0AAV0WWB0"/>
<dbReference type="GO" id="GO:0005634">
    <property type="term" value="C:nucleus"/>
    <property type="evidence" value="ECO:0007669"/>
    <property type="project" value="UniProtKB-SubCell"/>
</dbReference>
<dbReference type="InterPro" id="IPR052035">
    <property type="entry name" value="ZnF_BED_domain_contain"/>
</dbReference>
<reference evidence="6 7" key="1">
    <citation type="submission" date="2023-01" db="EMBL/GenBank/DDBJ databases">
        <authorList>
            <person name="Whitehead M."/>
        </authorList>
    </citation>
    <scope>NUCLEOTIDE SEQUENCE [LARGE SCALE GENOMIC DNA]</scope>
</reference>
<evidence type="ECO:0008006" key="8">
    <source>
        <dbReference type="Google" id="ProtNLM"/>
    </source>
</evidence>
<proteinExistence type="predicted"/>